<name>A0ABY4X3K9_9SPHN</name>
<keyword evidence="2" id="KW-1185">Reference proteome</keyword>
<dbReference type="SUPFAM" id="SSF69322">
    <property type="entry name" value="Tricorn protease domain 2"/>
    <property type="match status" value="1"/>
</dbReference>
<dbReference type="Proteomes" id="UP001056937">
    <property type="component" value="Chromosome 1"/>
</dbReference>
<proteinExistence type="predicted"/>
<dbReference type="RefSeq" id="WP_252165302.1">
    <property type="nucleotide sequence ID" value="NZ_CP084930.1"/>
</dbReference>
<dbReference type="EMBL" id="CP084930">
    <property type="protein sequence ID" value="USI71489.1"/>
    <property type="molecule type" value="Genomic_DNA"/>
</dbReference>
<gene>
    <name evidence="1" type="ORF">LHA26_09055</name>
</gene>
<reference evidence="1" key="1">
    <citation type="journal article" date="2022" name="Toxins">
        <title>Genomic Analysis of Sphingopyxis sp. USTB-05 for Biodegrading Cyanobacterial Hepatotoxins.</title>
        <authorList>
            <person name="Liu C."/>
            <person name="Xu Q."/>
            <person name="Zhao Z."/>
            <person name="Zhang H."/>
            <person name="Liu X."/>
            <person name="Yin C."/>
            <person name="Liu Y."/>
            <person name="Yan H."/>
        </authorList>
    </citation>
    <scope>NUCLEOTIDE SEQUENCE</scope>
    <source>
        <strain evidence="1">NBD5</strain>
    </source>
</reference>
<protein>
    <submittedName>
        <fullName evidence="1">Uncharacterized protein</fullName>
    </submittedName>
</protein>
<organism evidence="1 2">
    <name type="scientific">Sphingomonas morindae</name>
    <dbReference type="NCBI Taxonomy" id="1541170"/>
    <lineage>
        <taxon>Bacteria</taxon>
        <taxon>Pseudomonadati</taxon>
        <taxon>Pseudomonadota</taxon>
        <taxon>Alphaproteobacteria</taxon>
        <taxon>Sphingomonadales</taxon>
        <taxon>Sphingomonadaceae</taxon>
        <taxon>Sphingomonas</taxon>
    </lineage>
</organism>
<sequence>MPVPPPPPPPPPSLAAPALPAARPVRRLPAADAHQGVAAGGDALYAIDDSAIARLDPASGRVVRRWQGDPARYPHINSCIVRGARLICAASSYPAVPMWSRMEVFDAVSLRPLASRRIDGPGSLTWLDWHKGGWWACYANYDGKGGVPGRDHAATRLVRYDRHFRETGRWPLPPALLDRLAPRSASGGAWGADGLLYMTGHDRPELYAVRVPATGDRLTLVATIATPTGGQAISWDPRRPRLLWSIDRAGSAVVASQVPPVAAR</sequence>
<evidence type="ECO:0000313" key="2">
    <source>
        <dbReference type="Proteomes" id="UP001056937"/>
    </source>
</evidence>
<accession>A0ABY4X3K9</accession>
<evidence type="ECO:0000313" key="1">
    <source>
        <dbReference type="EMBL" id="USI71489.1"/>
    </source>
</evidence>